<keyword evidence="1" id="KW-0812">Transmembrane</keyword>
<feature type="transmembrane region" description="Helical" evidence="1">
    <location>
        <begin position="55"/>
        <end position="74"/>
    </location>
</feature>
<proteinExistence type="predicted"/>
<evidence type="ECO:0000313" key="2">
    <source>
        <dbReference type="EMBL" id="MDI9858162.1"/>
    </source>
</evidence>
<feature type="transmembrane region" description="Helical" evidence="1">
    <location>
        <begin position="32"/>
        <end position="49"/>
    </location>
</feature>
<accession>A0ABT6Y3N0</accession>
<reference evidence="2 3" key="1">
    <citation type="submission" date="2023-05" db="EMBL/GenBank/DDBJ databases">
        <title>Novel species of genus Flectobacillus isolated from stream in China.</title>
        <authorList>
            <person name="Lu H."/>
        </authorList>
    </citation>
    <scope>NUCLEOTIDE SEQUENCE [LARGE SCALE GENOMIC DNA]</scope>
    <source>
        <strain evidence="2 3">KCTC 42575</strain>
    </source>
</reference>
<keyword evidence="1" id="KW-1133">Transmembrane helix</keyword>
<sequence>MTLTYSLSEDDFLNSQLFIIKSKGTFQKFRQISMITITVLYIITVSFSFYFKKDFLGYTMIIIGLITLIAYPTYYKQSYKERLRTQLRDYVNNKFDIEFTIVLTEDYLRSFSEDCETKIKLQQIGEIFEVGEYFYLKLKIGDTLIIPKNPVENIQDLQSELKQIAQRFEIDYTTNLNWKW</sequence>
<evidence type="ECO:0008006" key="4">
    <source>
        <dbReference type="Google" id="ProtNLM"/>
    </source>
</evidence>
<protein>
    <recommendedName>
        <fullName evidence="4">YcxB-like protein domain-containing protein</fullName>
    </recommendedName>
</protein>
<evidence type="ECO:0000256" key="1">
    <source>
        <dbReference type="SAM" id="Phobius"/>
    </source>
</evidence>
<dbReference type="Proteomes" id="UP001236507">
    <property type="component" value="Unassembled WGS sequence"/>
</dbReference>
<comment type="caution">
    <text evidence="2">The sequence shown here is derived from an EMBL/GenBank/DDBJ whole genome shotgun (WGS) entry which is preliminary data.</text>
</comment>
<dbReference type="EMBL" id="JASHIF010000002">
    <property type="protein sequence ID" value="MDI9858162.1"/>
    <property type="molecule type" value="Genomic_DNA"/>
</dbReference>
<organism evidence="2 3">
    <name type="scientific">Flectobacillus roseus</name>
    <dbReference type="NCBI Taxonomy" id="502259"/>
    <lineage>
        <taxon>Bacteria</taxon>
        <taxon>Pseudomonadati</taxon>
        <taxon>Bacteroidota</taxon>
        <taxon>Cytophagia</taxon>
        <taxon>Cytophagales</taxon>
        <taxon>Flectobacillaceae</taxon>
        <taxon>Flectobacillus</taxon>
    </lineage>
</organism>
<gene>
    <name evidence="2" type="ORF">QM524_02960</name>
</gene>
<keyword evidence="3" id="KW-1185">Reference proteome</keyword>
<name>A0ABT6Y3N0_9BACT</name>
<keyword evidence="1" id="KW-0472">Membrane</keyword>
<dbReference type="RefSeq" id="WP_283343414.1">
    <property type="nucleotide sequence ID" value="NZ_JASHIF010000002.1"/>
</dbReference>
<evidence type="ECO:0000313" key="3">
    <source>
        <dbReference type="Proteomes" id="UP001236507"/>
    </source>
</evidence>